<keyword evidence="2" id="KW-1185">Reference proteome</keyword>
<gene>
    <name evidence="1" type="ORF">PDM29_20960</name>
</gene>
<name>A0ABY9YXD6_9GAMM</name>
<sequence length="126" mass="13150">MTSTATTNSVLDLGTADSGPVAAAEASAARHPLSQVPGTIAAFADDLEQLAAELVAMGRLHDPEELRQRAGWAAESAQRAGLTPLYSELAALSRLQDADELRRRAGWAAAEADELLGICGLSAPRR</sequence>
<proteinExistence type="predicted"/>
<dbReference type="EMBL" id="CP115542">
    <property type="protein sequence ID" value="WNH54818.1"/>
    <property type="molecule type" value="Genomic_DNA"/>
</dbReference>
<reference evidence="1 2" key="1">
    <citation type="submission" date="2022-12" db="EMBL/GenBank/DDBJ databases">
        <title>Two new species, Stenotrophomonas aracearum and Stenotrophomonas oahuensis, isolated from Anthurium (Araceae family) in Hawaii.</title>
        <authorList>
            <person name="Chunag S.C."/>
            <person name="Dobhal S."/>
            <person name="Alvarez A."/>
            <person name="Arif M."/>
        </authorList>
    </citation>
    <scope>NUCLEOTIDE SEQUENCE [LARGE SCALE GENOMIC DNA]</scope>
    <source>
        <strain evidence="1 2">A5586</strain>
        <plasmid evidence="1 2">pST01</plasmid>
    </source>
</reference>
<keyword evidence="1" id="KW-0614">Plasmid</keyword>
<dbReference type="Proteomes" id="UP001302072">
    <property type="component" value="Plasmid pST01"/>
</dbReference>
<accession>A0ABY9YXD6</accession>
<dbReference type="RefSeq" id="WP_311193895.1">
    <property type="nucleotide sequence ID" value="NZ_CP115542.1"/>
</dbReference>
<evidence type="ECO:0008006" key="3">
    <source>
        <dbReference type="Google" id="ProtNLM"/>
    </source>
</evidence>
<evidence type="ECO:0000313" key="1">
    <source>
        <dbReference type="EMBL" id="WNH54818.1"/>
    </source>
</evidence>
<geneLocation type="plasmid" evidence="1 2">
    <name>pST01</name>
</geneLocation>
<protein>
    <recommendedName>
        <fullName evidence="3">HPt domain-containing protein</fullName>
    </recommendedName>
</protein>
<evidence type="ECO:0000313" key="2">
    <source>
        <dbReference type="Proteomes" id="UP001302072"/>
    </source>
</evidence>
<organism evidence="1 2">
    <name type="scientific">Stenotrophomonas oahuensis</name>
    <dbReference type="NCBI Taxonomy" id="3003271"/>
    <lineage>
        <taxon>Bacteria</taxon>
        <taxon>Pseudomonadati</taxon>
        <taxon>Pseudomonadota</taxon>
        <taxon>Gammaproteobacteria</taxon>
        <taxon>Lysobacterales</taxon>
        <taxon>Lysobacteraceae</taxon>
        <taxon>Stenotrophomonas</taxon>
    </lineage>
</organism>